<accession>A0A655AJS1</accession>
<reference evidence="1 2" key="1">
    <citation type="submission" date="2015-03" db="EMBL/GenBank/DDBJ databases">
        <authorList>
            <consortium name="Pathogen Informatics"/>
        </authorList>
    </citation>
    <scope>NUCLEOTIDE SEQUENCE [LARGE SCALE GENOMIC DNA]</scope>
    <source>
        <strain evidence="1 2">Bir 185</strain>
    </source>
</reference>
<evidence type="ECO:0000313" key="2">
    <source>
        <dbReference type="Proteomes" id="UP000050164"/>
    </source>
</evidence>
<sequence>MVGGQPPLLHRRRGQGGEANDVADGVDVVYLGLETVVYEDPPAALHLESGVVQVEVVGLSLTSRRVHYGLGWNLFAAGQGGHGARRADIDRGHFLAEPECHRQVAQVEFQRLDDLGVAEVQHVVPLLHDGDFGAQRSEHGGVFDADHAGTDHDHRGWQRFEIEDPVGVEHPFFVKFDSGWPCRPGASGDDDVVAGDGGLFPAGLVLHEDGVRVDEPAMAHDQIDAVTHQLVAHHVDFLADHVLGPRQQVGRGDPVLHAVACAVQLALVHAGEVEHSLTQRFGWDRACVDADAAEHSAAFDDGHGLAQLRRGDGGFLSARA</sequence>
<dbReference type="AlphaFoldDB" id="A0A655AJS1"/>
<gene>
    <name evidence="1" type="ORF">ERS027659_04158</name>
</gene>
<evidence type="ECO:0000313" key="1">
    <source>
        <dbReference type="EMBL" id="CKT25665.1"/>
    </source>
</evidence>
<organism evidence="1 2">
    <name type="scientific">Mycobacterium tuberculosis</name>
    <dbReference type="NCBI Taxonomy" id="1773"/>
    <lineage>
        <taxon>Bacteria</taxon>
        <taxon>Bacillati</taxon>
        <taxon>Actinomycetota</taxon>
        <taxon>Actinomycetes</taxon>
        <taxon>Mycobacteriales</taxon>
        <taxon>Mycobacteriaceae</taxon>
        <taxon>Mycobacterium</taxon>
        <taxon>Mycobacterium tuberculosis complex</taxon>
    </lineage>
</organism>
<dbReference type="EMBL" id="CNFT01001402">
    <property type="protein sequence ID" value="CKT25665.1"/>
    <property type="molecule type" value="Genomic_DNA"/>
</dbReference>
<proteinExistence type="predicted"/>
<dbReference type="Proteomes" id="UP000050164">
    <property type="component" value="Unassembled WGS sequence"/>
</dbReference>
<name>A0A655AJS1_MYCTX</name>
<protein>
    <submittedName>
        <fullName evidence="1">Uncharacterized protein</fullName>
    </submittedName>
</protein>